<evidence type="ECO:0000313" key="3">
    <source>
        <dbReference type="EMBL" id="MYL64667.1"/>
    </source>
</evidence>
<evidence type="ECO:0000256" key="1">
    <source>
        <dbReference type="ARBA" id="ARBA00022933"/>
    </source>
</evidence>
<gene>
    <name evidence="3" type="ORF">GLW07_15015</name>
</gene>
<dbReference type="InterPro" id="IPR010187">
    <property type="entry name" value="Various_sel_PB"/>
</dbReference>
<name>A0A845F1V4_9BACL</name>
<protein>
    <recommendedName>
        <fullName evidence="5">Selenoprotein B glycine/betaine/sarcosine/D-proline reductase</fullName>
    </recommendedName>
</protein>
<dbReference type="RefSeq" id="WP_160920084.1">
    <property type="nucleotide sequence ID" value="NZ_WMEY01000004.1"/>
</dbReference>
<dbReference type="AlphaFoldDB" id="A0A845F1V4"/>
<sequence>MIEKVEQAVQQNWVPSFRYEKNETSPFTSFTKDLSNAKGALISTGGFYVKGQTPFNDNFGLGDPSYREIPVSTSLKDLSISHEHYDQTNARQDANVLFPLDVMKELQEEGRIGELAETHYSFMGYIPTPHPLKNVTAQEVAQKLLKENVDFALLVPS</sequence>
<evidence type="ECO:0000313" key="4">
    <source>
        <dbReference type="Proteomes" id="UP000447833"/>
    </source>
</evidence>
<dbReference type="GO" id="GO:0050485">
    <property type="term" value="F:oxidoreductase activity, acting on X-H and Y-H to form an X-Y bond, with a disulfide as acceptor"/>
    <property type="evidence" value="ECO:0007669"/>
    <property type="project" value="InterPro"/>
</dbReference>
<reference evidence="3 4" key="1">
    <citation type="submission" date="2019-11" db="EMBL/GenBank/DDBJ databases">
        <title>Genome sequences of 17 halophilic strains isolated from different environments.</title>
        <authorList>
            <person name="Furrow R.E."/>
        </authorList>
    </citation>
    <scope>NUCLEOTIDE SEQUENCE [LARGE SCALE GENOMIC DNA]</scope>
    <source>
        <strain evidence="3 4">22506_14_FS</strain>
    </source>
</reference>
<evidence type="ECO:0008006" key="5">
    <source>
        <dbReference type="Google" id="ProtNLM"/>
    </source>
</evidence>
<dbReference type="EMBL" id="WMEY01000004">
    <property type="protein sequence ID" value="MYL64667.1"/>
    <property type="molecule type" value="Genomic_DNA"/>
</dbReference>
<proteinExistence type="predicted"/>
<dbReference type="Pfam" id="PF07355">
    <property type="entry name" value="GRDB"/>
    <property type="match status" value="1"/>
</dbReference>
<comment type="caution">
    <text evidence="3">The sequence shown here is derived from an EMBL/GenBank/DDBJ whole genome shotgun (WGS) entry which is preliminary data.</text>
</comment>
<evidence type="ECO:0000256" key="2">
    <source>
        <dbReference type="ARBA" id="ARBA00023002"/>
    </source>
</evidence>
<keyword evidence="1" id="KW-0712">Selenocysteine</keyword>
<keyword evidence="2" id="KW-0560">Oxidoreductase</keyword>
<organism evidence="3 4">
    <name type="scientific">Guptibacillus hwajinpoensis</name>
    <dbReference type="NCBI Taxonomy" id="208199"/>
    <lineage>
        <taxon>Bacteria</taxon>
        <taxon>Bacillati</taxon>
        <taxon>Bacillota</taxon>
        <taxon>Bacilli</taxon>
        <taxon>Bacillales</taxon>
        <taxon>Guptibacillaceae</taxon>
        <taxon>Guptibacillus</taxon>
    </lineage>
</organism>
<dbReference type="Proteomes" id="UP000447833">
    <property type="component" value="Unassembled WGS sequence"/>
</dbReference>
<accession>A0A845F1V4</accession>